<dbReference type="EMBL" id="JAPNKE010000002">
    <property type="protein sequence ID" value="MCY1012034.1"/>
    <property type="molecule type" value="Genomic_DNA"/>
</dbReference>
<name>A0A9X3EX74_9BACT</name>
<reference evidence="1" key="1">
    <citation type="submission" date="2022-11" db="EMBL/GenBank/DDBJ databases">
        <title>Minimal conservation of predation-associated metabolite biosynthetic gene clusters underscores biosynthetic potential of Myxococcota including descriptions for ten novel species: Archangium lansinium sp. nov., Myxococcus landrumus sp. nov., Nannocystis bai.</title>
        <authorList>
            <person name="Ahearne A."/>
            <person name="Stevens C."/>
            <person name="Phillips K."/>
        </authorList>
    </citation>
    <scope>NUCLEOTIDE SEQUENCE</scope>
    <source>
        <strain evidence="1">Na p29</strain>
    </source>
</reference>
<dbReference type="Proteomes" id="UP001150924">
    <property type="component" value="Unassembled WGS sequence"/>
</dbReference>
<sequence>MSLGTGSPDSSALPPDLSLRPVSSSPLHLSLGPAAYAHPLRLRGHGGIALTGPAARTAAPALRRAGWEIDPAGGDVLATLECSDTAIVVHPADACAPLPASDLAGALAVLQRLARSARLQHLGAGDLGALTIRASWGRVHAGACEPLSPRGAELADTSAIFVRLENAADARRFVSVFWLADDGEAALLSRSESMGIELPPATTHVLGARPFARVPRGVLLPRRPLAPDEHRHERLVVLATPHRHALWSFESPRPAGTPHRGDHGTCVEVFAFTVLAAAPPS</sequence>
<proteinExistence type="predicted"/>
<organism evidence="1 2">
    <name type="scientific">Nannocystis pusilla</name>
    <dbReference type="NCBI Taxonomy" id="889268"/>
    <lineage>
        <taxon>Bacteria</taxon>
        <taxon>Pseudomonadati</taxon>
        <taxon>Myxococcota</taxon>
        <taxon>Polyangia</taxon>
        <taxon>Nannocystales</taxon>
        <taxon>Nannocystaceae</taxon>
        <taxon>Nannocystis</taxon>
    </lineage>
</organism>
<keyword evidence="2" id="KW-1185">Reference proteome</keyword>
<evidence type="ECO:0000313" key="1">
    <source>
        <dbReference type="EMBL" id="MCY1012034.1"/>
    </source>
</evidence>
<accession>A0A9X3EX74</accession>
<comment type="caution">
    <text evidence="1">The sequence shown here is derived from an EMBL/GenBank/DDBJ whole genome shotgun (WGS) entry which is preliminary data.</text>
</comment>
<evidence type="ECO:0000313" key="2">
    <source>
        <dbReference type="Proteomes" id="UP001150924"/>
    </source>
</evidence>
<gene>
    <name evidence="1" type="ORF">OV079_42115</name>
</gene>
<protein>
    <submittedName>
        <fullName evidence="1">Uncharacterized protein</fullName>
    </submittedName>
</protein>
<dbReference type="RefSeq" id="WP_267775370.1">
    <property type="nucleotide sequence ID" value="NZ_JAPNKE010000002.1"/>
</dbReference>
<dbReference type="AlphaFoldDB" id="A0A9X3EX74"/>